<comment type="caution">
    <text evidence="10">The sequence shown here is derived from an EMBL/GenBank/DDBJ whole genome shotgun (WGS) entry which is preliminary data.</text>
</comment>
<dbReference type="GO" id="GO:0004620">
    <property type="term" value="F:phospholipase activity"/>
    <property type="evidence" value="ECO:0007669"/>
    <property type="project" value="TreeGrafter"/>
</dbReference>
<feature type="short sequence motif" description="GXSXG" evidence="6">
    <location>
        <begin position="144"/>
        <end position="148"/>
    </location>
</feature>
<keyword evidence="2 6" id="KW-0378">Hydrolase</keyword>
<reference evidence="10 11" key="1">
    <citation type="submission" date="2019-05" db="EMBL/GenBank/DDBJ databases">
        <title>Mikania micrantha, genome provides insights into the molecular mechanism of rapid growth.</title>
        <authorList>
            <person name="Liu B."/>
        </authorList>
    </citation>
    <scope>NUCLEOTIDE SEQUENCE [LARGE SCALE GENOMIC DNA]</scope>
    <source>
        <strain evidence="10">NLD-2019</strain>
        <tissue evidence="10">Leaf</tissue>
    </source>
</reference>
<feature type="active site" description="Proton acceptor" evidence="6">
    <location>
        <position position="295"/>
    </location>
</feature>
<dbReference type="PANTHER" id="PTHR32176:SF121">
    <property type="entry name" value="PATATIN"/>
    <property type="match status" value="1"/>
</dbReference>
<dbReference type="AlphaFoldDB" id="A0A5N6N6W8"/>
<feature type="domain" description="PNPLA" evidence="9">
    <location>
        <begin position="102"/>
        <end position="308"/>
    </location>
</feature>
<evidence type="ECO:0000313" key="10">
    <source>
        <dbReference type="EMBL" id="KAD4385480.1"/>
    </source>
</evidence>
<dbReference type="Pfam" id="PF01734">
    <property type="entry name" value="Patatin"/>
    <property type="match status" value="1"/>
</dbReference>
<comment type="domain">
    <text evidence="7">The nitrogen atoms of the two glycine residues in the GGXR motif define the oxyanion hole, and stabilize the oxyanion that forms during the nucleophilic attack by the catalytic serine during substrate cleavage.</text>
</comment>
<dbReference type="GO" id="GO:0006952">
    <property type="term" value="P:defense response"/>
    <property type="evidence" value="ECO:0007669"/>
    <property type="project" value="UniProtKB-KW"/>
</dbReference>
<keyword evidence="4 6" id="KW-0442">Lipid degradation</keyword>
<feature type="short sequence motif" description="GXGXXG" evidence="6">
    <location>
        <begin position="106"/>
        <end position="111"/>
    </location>
</feature>
<dbReference type="Proteomes" id="UP000326396">
    <property type="component" value="Linkage Group LG3"/>
</dbReference>
<organism evidence="10 11">
    <name type="scientific">Mikania micrantha</name>
    <name type="common">bitter vine</name>
    <dbReference type="NCBI Taxonomy" id="192012"/>
    <lineage>
        <taxon>Eukaryota</taxon>
        <taxon>Viridiplantae</taxon>
        <taxon>Streptophyta</taxon>
        <taxon>Embryophyta</taxon>
        <taxon>Tracheophyta</taxon>
        <taxon>Spermatophyta</taxon>
        <taxon>Magnoliopsida</taxon>
        <taxon>eudicotyledons</taxon>
        <taxon>Gunneridae</taxon>
        <taxon>Pentapetalae</taxon>
        <taxon>asterids</taxon>
        <taxon>campanulids</taxon>
        <taxon>Asterales</taxon>
        <taxon>Asteraceae</taxon>
        <taxon>Asteroideae</taxon>
        <taxon>Heliantheae alliance</taxon>
        <taxon>Eupatorieae</taxon>
        <taxon>Mikania</taxon>
    </lineage>
</organism>
<keyword evidence="11" id="KW-1185">Reference proteome</keyword>
<evidence type="ECO:0000256" key="6">
    <source>
        <dbReference type="PROSITE-ProRule" id="PRU01161"/>
    </source>
</evidence>
<dbReference type="FunFam" id="3.40.1090.10:FF:000005">
    <property type="entry name" value="Patatin"/>
    <property type="match status" value="1"/>
</dbReference>
<dbReference type="PROSITE" id="PS51635">
    <property type="entry name" value="PNPLA"/>
    <property type="match status" value="1"/>
</dbReference>
<evidence type="ECO:0000256" key="2">
    <source>
        <dbReference type="ARBA" id="ARBA00022801"/>
    </source>
</evidence>
<dbReference type="EC" id="3.1.1.-" evidence="7"/>
<dbReference type="Gene3D" id="3.40.1090.10">
    <property type="entry name" value="Cytosolic phospholipase A2 catalytic domain"/>
    <property type="match status" value="1"/>
</dbReference>
<dbReference type="CDD" id="cd07214">
    <property type="entry name" value="Pat17_isozyme_like"/>
    <property type="match status" value="1"/>
</dbReference>
<evidence type="ECO:0000256" key="4">
    <source>
        <dbReference type="ARBA" id="ARBA00022963"/>
    </source>
</evidence>
<dbReference type="InterPro" id="IPR002641">
    <property type="entry name" value="PNPLA_dom"/>
</dbReference>
<feature type="active site" description="Nucleophile" evidence="6">
    <location>
        <position position="146"/>
    </location>
</feature>
<comment type="similarity">
    <text evidence="1 7">Belongs to the patatin family.</text>
</comment>
<dbReference type="AntiFam" id="ANF00005">
    <property type="entry name" value="Antisense to 23S rRNA"/>
</dbReference>
<dbReference type="InterPro" id="IPR016035">
    <property type="entry name" value="Acyl_Trfase/lysoPLipase"/>
</dbReference>
<gene>
    <name evidence="10" type="ORF">E3N88_25648</name>
</gene>
<dbReference type="SUPFAM" id="SSF52151">
    <property type="entry name" value="FabD/lysophospholipase-like"/>
    <property type="match status" value="1"/>
</dbReference>
<evidence type="ECO:0000256" key="3">
    <source>
        <dbReference type="ARBA" id="ARBA00022821"/>
    </source>
</evidence>
<dbReference type="EMBL" id="SZYD01000013">
    <property type="protein sequence ID" value="KAD4385480.1"/>
    <property type="molecule type" value="Genomic_DNA"/>
</dbReference>
<evidence type="ECO:0000256" key="7">
    <source>
        <dbReference type="RuleBase" id="RU361262"/>
    </source>
</evidence>
<dbReference type="GO" id="GO:0047372">
    <property type="term" value="F:monoacylglycerol lipase activity"/>
    <property type="evidence" value="ECO:0007669"/>
    <property type="project" value="TreeGrafter"/>
</dbReference>
<dbReference type="OrthoDB" id="1658288at2759"/>
<evidence type="ECO:0000256" key="1">
    <source>
        <dbReference type="ARBA" id="ARBA00010240"/>
    </source>
</evidence>
<name>A0A5N6N6W8_9ASTR</name>
<evidence type="ECO:0000256" key="5">
    <source>
        <dbReference type="ARBA" id="ARBA00023098"/>
    </source>
</evidence>
<evidence type="ECO:0000256" key="8">
    <source>
        <dbReference type="SAM" id="MobiDB-lite"/>
    </source>
</evidence>
<protein>
    <recommendedName>
        <fullName evidence="7">Patatin</fullName>
        <ecNumber evidence="7">3.1.1.-</ecNumber>
    </recommendedName>
</protein>
<evidence type="ECO:0000313" key="11">
    <source>
        <dbReference type="Proteomes" id="UP000326396"/>
    </source>
</evidence>
<dbReference type="GO" id="GO:0016042">
    <property type="term" value="P:lipid catabolic process"/>
    <property type="evidence" value="ECO:0007669"/>
    <property type="project" value="UniProtKB-UniRule"/>
</dbReference>
<keyword evidence="3" id="KW-0611">Plant defense</keyword>
<evidence type="ECO:0000259" key="9">
    <source>
        <dbReference type="PROSITE" id="PS51635"/>
    </source>
</evidence>
<dbReference type="PANTHER" id="PTHR32176">
    <property type="entry name" value="XYLOSE ISOMERASE"/>
    <property type="match status" value="1"/>
</dbReference>
<proteinExistence type="inferred from homology"/>
<feature type="short sequence motif" description="DGA/G" evidence="6">
    <location>
        <begin position="295"/>
        <end position="297"/>
    </location>
</feature>
<accession>A0A5N6N6W8</accession>
<comment type="function">
    <text evidence="7">Lipolytic acyl hydrolase (LAH).</text>
</comment>
<keyword evidence="5 6" id="KW-0443">Lipid metabolism</keyword>
<feature type="region of interest" description="Disordered" evidence="8">
    <location>
        <begin position="1"/>
        <end position="31"/>
    </location>
</feature>
<sequence length="487" mass="53869">MFLCPPDMDRTISRRSKPSPRTTVMGEQPNPWNIVQPQVAKSRHRGAKPSCRCLTELVRVGLAELKKVGSAECTVECQIPKILMAKVHCLETATNGKLITVLSIDGGGIRGIIPATILALLESQLQELDGKDARLADYFDVVAGTSTGGLVTAMLTAPDENNRPIYAAKDIVPFYMEHGPKIFPQKWGIWGLIVKTIRRLIGPKYNGKYLRKLLREKLGDTRLNETLTNVVIPTFDVQRLQPTIFSTFEAEVCPCYNAQLSDICISTSAAPTYFPAYYFMNKDVDGIDQEFNLIDGGVAANNPMLVAISQVTKQVFRQNPEFFPVSPMDYGHFLMISIGTGAPKETKQYNAKMASKWGIFGWLLHNGSNPIIDVFTQASGDMVDEHISVFLQAVHCQGNYLRIQDDSLSGDEALVDVATTENMTKLQEIGENLLEKPVSRVNLKTGLSEPIGSGQTNAQALKRFAKLLSEEKKQRESTKSFLCNGFT</sequence>